<name>A0A225WPS9_9STRA</name>
<gene>
    <name evidence="2" type="ORF">PHMEG_0006075</name>
</gene>
<evidence type="ECO:0000313" key="3">
    <source>
        <dbReference type="Proteomes" id="UP000198211"/>
    </source>
</evidence>
<keyword evidence="3" id="KW-1185">Reference proteome</keyword>
<feature type="compositionally biased region" description="Polar residues" evidence="1">
    <location>
        <begin position="38"/>
        <end position="48"/>
    </location>
</feature>
<proteinExistence type="predicted"/>
<feature type="compositionally biased region" description="Polar residues" evidence="1">
    <location>
        <begin position="163"/>
        <end position="181"/>
    </location>
</feature>
<feature type="region of interest" description="Disordered" evidence="1">
    <location>
        <begin position="326"/>
        <end position="353"/>
    </location>
</feature>
<sequence length="353" mass="38448">MADIAMTGEAGANRTFRSIFGATEQRPDEVRKMEVDTDGNTSVPSQSSAAALEDDDEAMWADEPLDAAAQDNNELPGLQFAQRKSMEEWADDDDEEENWKDALQDRVNQLELAFQHDAEAVESRRQLHHLQHVDVNQSPAARFAASGADAERPRPASRHKVQRTSSSTACIPGESATSSRPNHLWNFQRKVVGPATLDPDPRRRPTPIDFVARNIHTVEHHRKRSGSVCSSSGKTDSPRHSLSRKNSMDSSRSSLSRSNSSSSIRGAKGGARAGNAASGAAVFNLSDTESIRRFVLDDVKTMSMERLVGDAQRLHFLEDFYQSHQGAVPTPSITTSTAVPPSPASSASPMSTS</sequence>
<reference evidence="3" key="1">
    <citation type="submission" date="2017-03" db="EMBL/GenBank/DDBJ databases">
        <title>Phytopthora megakarya and P. palmivora, two closely related causual agents of cacao black pod achieved similar genome size and gene model numbers by different mechanisms.</title>
        <authorList>
            <person name="Ali S."/>
            <person name="Shao J."/>
            <person name="Larry D.J."/>
            <person name="Kronmiller B."/>
            <person name="Shen D."/>
            <person name="Strem M.D."/>
            <person name="Melnick R.L."/>
            <person name="Guiltinan M.J."/>
            <person name="Tyler B.M."/>
            <person name="Meinhardt L.W."/>
            <person name="Bailey B.A."/>
        </authorList>
    </citation>
    <scope>NUCLEOTIDE SEQUENCE [LARGE SCALE GENOMIC DNA]</scope>
    <source>
        <strain evidence="3">zdho120</strain>
    </source>
</reference>
<accession>A0A225WPS9</accession>
<evidence type="ECO:0000256" key="1">
    <source>
        <dbReference type="SAM" id="MobiDB-lite"/>
    </source>
</evidence>
<protein>
    <submittedName>
        <fullName evidence="2">Uncharacterized protein</fullName>
    </submittedName>
</protein>
<evidence type="ECO:0000313" key="2">
    <source>
        <dbReference type="EMBL" id="OWZ19646.1"/>
    </source>
</evidence>
<dbReference type="OrthoDB" id="72790at2759"/>
<feature type="region of interest" description="Disordered" evidence="1">
    <location>
        <begin position="17"/>
        <end position="54"/>
    </location>
</feature>
<dbReference type="AlphaFoldDB" id="A0A225WPS9"/>
<feature type="compositionally biased region" description="Basic and acidic residues" evidence="1">
    <location>
        <begin position="25"/>
        <end position="35"/>
    </location>
</feature>
<feature type="compositionally biased region" description="Low complexity" evidence="1">
    <location>
        <begin position="327"/>
        <end position="353"/>
    </location>
</feature>
<feature type="compositionally biased region" description="Low complexity" evidence="1">
    <location>
        <begin position="244"/>
        <end position="266"/>
    </location>
</feature>
<dbReference type="EMBL" id="NBNE01000418">
    <property type="protein sequence ID" value="OWZ19646.1"/>
    <property type="molecule type" value="Genomic_DNA"/>
</dbReference>
<comment type="caution">
    <text evidence="2">The sequence shown here is derived from an EMBL/GenBank/DDBJ whole genome shotgun (WGS) entry which is preliminary data.</text>
</comment>
<feature type="region of interest" description="Disordered" evidence="1">
    <location>
        <begin position="135"/>
        <end position="276"/>
    </location>
</feature>
<organism evidence="2 3">
    <name type="scientific">Phytophthora megakarya</name>
    <dbReference type="NCBI Taxonomy" id="4795"/>
    <lineage>
        <taxon>Eukaryota</taxon>
        <taxon>Sar</taxon>
        <taxon>Stramenopiles</taxon>
        <taxon>Oomycota</taxon>
        <taxon>Peronosporomycetes</taxon>
        <taxon>Peronosporales</taxon>
        <taxon>Peronosporaceae</taxon>
        <taxon>Phytophthora</taxon>
    </lineage>
</organism>
<dbReference type="Proteomes" id="UP000198211">
    <property type="component" value="Unassembled WGS sequence"/>
</dbReference>